<dbReference type="Gene3D" id="3.60.15.10">
    <property type="entry name" value="Ribonuclease Z/Hydroxyacylglutathione hydrolase-like"/>
    <property type="match status" value="1"/>
</dbReference>
<dbReference type="InterPro" id="IPR001279">
    <property type="entry name" value="Metallo-B-lactamas"/>
</dbReference>
<dbReference type="InterPro" id="IPR036866">
    <property type="entry name" value="RibonucZ/Hydroxyglut_hydro"/>
</dbReference>
<dbReference type="Pfam" id="PF00753">
    <property type="entry name" value="Lactamase_B"/>
    <property type="match status" value="1"/>
</dbReference>
<gene>
    <name evidence="2" type="ORF">ACFOZ4_40855</name>
</gene>
<protein>
    <submittedName>
        <fullName evidence="2">MBL fold metallo-hydrolase</fullName>
    </submittedName>
</protein>
<dbReference type="PANTHER" id="PTHR42951">
    <property type="entry name" value="METALLO-BETA-LACTAMASE DOMAIN-CONTAINING"/>
    <property type="match status" value="1"/>
</dbReference>
<organism evidence="2 3">
    <name type="scientific">Hamadaea flava</name>
    <dbReference type="NCBI Taxonomy" id="1742688"/>
    <lineage>
        <taxon>Bacteria</taxon>
        <taxon>Bacillati</taxon>
        <taxon>Actinomycetota</taxon>
        <taxon>Actinomycetes</taxon>
        <taxon>Micromonosporales</taxon>
        <taxon>Micromonosporaceae</taxon>
        <taxon>Hamadaea</taxon>
    </lineage>
</organism>
<dbReference type="EMBL" id="JBHSAY010000035">
    <property type="protein sequence ID" value="MFC4136995.1"/>
    <property type="molecule type" value="Genomic_DNA"/>
</dbReference>
<reference evidence="3" key="1">
    <citation type="journal article" date="2019" name="Int. J. Syst. Evol. Microbiol.">
        <title>The Global Catalogue of Microorganisms (GCM) 10K type strain sequencing project: providing services to taxonomists for standard genome sequencing and annotation.</title>
        <authorList>
            <consortium name="The Broad Institute Genomics Platform"/>
            <consortium name="The Broad Institute Genome Sequencing Center for Infectious Disease"/>
            <person name="Wu L."/>
            <person name="Ma J."/>
        </authorList>
    </citation>
    <scope>NUCLEOTIDE SEQUENCE [LARGE SCALE GENOMIC DNA]</scope>
    <source>
        <strain evidence="3">CGMCC 4.7289</strain>
    </source>
</reference>
<name>A0ABV8M0X9_9ACTN</name>
<feature type="domain" description="Metallo-beta-lactamase" evidence="1">
    <location>
        <begin position="20"/>
        <end position="220"/>
    </location>
</feature>
<dbReference type="RefSeq" id="WP_253762192.1">
    <property type="nucleotide sequence ID" value="NZ_JAMZDZ010000001.1"/>
</dbReference>
<keyword evidence="3" id="KW-1185">Reference proteome</keyword>
<dbReference type="SMART" id="SM00849">
    <property type="entry name" value="Lactamase_B"/>
    <property type="match status" value="1"/>
</dbReference>
<accession>A0ABV8M0X9</accession>
<sequence>MITFTEIADRVLVAVEPIVNVNVTLIVGDGQALLIDTLSHDGQAKELLAAVRGITGDPLTVVNTHHHYDHAFGNAVVAAGTGGGRPPQDAPIWAHVEAAALLRDQGPVLQRQWYEELLPQDPAFADALGQCVIRPPDQIVHNVTSLDVGGRVVVLRHLGRGHTIGDLVAEVPDVDVVVAGDLVEEGAPPGFGDSYPISWPDTLAALLTRLGPQTRVVPGHGAVVGPDFAQAQHSELSQLSWLIREAHGDGGDPLKVARNTTLARFGDRGLKEAQLAVVRGYEELEQPSNTH</sequence>
<dbReference type="CDD" id="cd16282">
    <property type="entry name" value="metallo-hydrolase-like_MBL-fold"/>
    <property type="match status" value="1"/>
</dbReference>
<dbReference type="Proteomes" id="UP001595816">
    <property type="component" value="Unassembled WGS sequence"/>
</dbReference>
<proteinExistence type="predicted"/>
<dbReference type="InterPro" id="IPR050855">
    <property type="entry name" value="NDM-1-like"/>
</dbReference>
<comment type="caution">
    <text evidence="2">The sequence shown here is derived from an EMBL/GenBank/DDBJ whole genome shotgun (WGS) entry which is preliminary data.</text>
</comment>
<evidence type="ECO:0000259" key="1">
    <source>
        <dbReference type="SMART" id="SM00849"/>
    </source>
</evidence>
<dbReference type="PANTHER" id="PTHR42951:SF4">
    <property type="entry name" value="ACYL-COENZYME A THIOESTERASE MBLAC2"/>
    <property type="match status" value="1"/>
</dbReference>
<dbReference type="SUPFAM" id="SSF56281">
    <property type="entry name" value="Metallo-hydrolase/oxidoreductase"/>
    <property type="match status" value="1"/>
</dbReference>
<evidence type="ECO:0000313" key="2">
    <source>
        <dbReference type="EMBL" id="MFC4136995.1"/>
    </source>
</evidence>
<evidence type="ECO:0000313" key="3">
    <source>
        <dbReference type="Proteomes" id="UP001595816"/>
    </source>
</evidence>